<accession>A0AAF3EFA4</accession>
<comment type="cofactor">
    <cofactor evidence="1 7">
        <name>FAD</name>
        <dbReference type="ChEBI" id="CHEBI:57692"/>
    </cofactor>
</comment>
<keyword evidence="5" id="KW-0560">Oxidoreductase</keyword>
<evidence type="ECO:0000256" key="1">
    <source>
        <dbReference type="ARBA" id="ARBA00001974"/>
    </source>
</evidence>
<evidence type="ECO:0000256" key="3">
    <source>
        <dbReference type="ARBA" id="ARBA00022630"/>
    </source>
</evidence>
<evidence type="ECO:0000256" key="5">
    <source>
        <dbReference type="ARBA" id="ARBA00023002"/>
    </source>
</evidence>
<sequence>MAVVYKNCVTFRSKSDEGRFLTRQYTPSKIGNGYFEIPIKVYDDGRFSRIVATWKLGDMIDWRGPYDTEHEFNFRGMPSLLIVCGGTGIAPIPRILERIFGDERVETRVRLVCCFSDPSSVLFREEISKWTTNWNCQIACYFSRKEEEAKLPYLVEVHNERFTEVAFEEQLEKLDTLSPHPTLIVCGSLAFEKDVINYAIRQGIPSEKRIRFA</sequence>
<name>A0AAF3EFA4_9BILA</name>
<feature type="domain" description="Oxidoreductase FAD/NAD(P)-binding" evidence="8">
    <location>
        <begin position="83"/>
        <end position="195"/>
    </location>
</feature>
<dbReference type="WBParaSite" id="MBELARI_LOCUS12672">
    <property type="protein sequence ID" value="MBELARI_LOCUS12672"/>
    <property type="gene ID" value="MBELARI_LOCUS12672"/>
</dbReference>
<keyword evidence="10" id="KW-1185">Reference proteome</keyword>
<dbReference type="PRINTS" id="PR00406">
    <property type="entry name" value="CYTB5RDTASE"/>
</dbReference>
<evidence type="ECO:0000313" key="10">
    <source>
        <dbReference type="Proteomes" id="UP000887575"/>
    </source>
</evidence>
<keyword evidence="6" id="KW-0520">NAD</keyword>
<dbReference type="InterPro" id="IPR001709">
    <property type="entry name" value="Flavoprot_Pyr_Nucl_cyt_Rdtase"/>
</dbReference>
<dbReference type="PANTHER" id="PTHR19370">
    <property type="entry name" value="NADH-CYTOCHROME B5 REDUCTASE"/>
    <property type="match status" value="1"/>
</dbReference>
<feature type="binding site" evidence="7">
    <location>
        <position position="40"/>
    </location>
    <ligand>
        <name>FAD</name>
        <dbReference type="ChEBI" id="CHEBI:57692"/>
    </ligand>
</feature>
<dbReference type="EC" id="1.6.2.2" evidence="2"/>
<dbReference type="Pfam" id="PF00970">
    <property type="entry name" value="FAD_binding_6"/>
    <property type="match status" value="1"/>
</dbReference>
<dbReference type="InterPro" id="IPR001433">
    <property type="entry name" value="OxRdtase_FAD/NAD-bd"/>
</dbReference>
<proteinExistence type="predicted"/>
<dbReference type="InterPro" id="IPR001834">
    <property type="entry name" value="CBR-like"/>
</dbReference>
<dbReference type="InterPro" id="IPR008333">
    <property type="entry name" value="Cbr1-like_FAD-bd_dom"/>
</dbReference>
<organism evidence="10 11">
    <name type="scientific">Mesorhabditis belari</name>
    <dbReference type="NCBI Taxonomy" id="2138241"/>
    <lineage>
        <taxon>Eukaryota</taxon>
        <taxon>Metazoa</taxon>
        <taxon>Ecdysozoa</taxon>
        <taxon>Nematoda</taxon>
        <taxon>Chromadorea</taxon>
        <taxon>Rhabditida</taxon>
        <taxon>Rhabditina</taxon>
        <taxon>Rhabditomorpha</taxon>
        <taxon>Rhabditoidea</taxon>
        <taxon>Rhabditidae</taxon>
        <taxon>Mesorhabditinae</taxon>
        <taxon>Mesorhabditis</taxon>
    </lineage>
</organism>
<dbReference type="InterPro" id="IPR017938">
    <property type="entry name" value="Riboflavin_synthase-like_b-brl"/>
</dbReference>
<dbReference type="Gene3D" id="3.40.50.80">
    <property type="entry name" value="Nucleotide-binding domain of ferredoxin-NADP reductase (FNR) module"/>
    <property type="match status" value="1"/>
</dbReference>
<evidence type="ECO:0000256" key="2">
    <source>
        <dbReference type="ARBA" id="ARBA00012011"/>
    </source>
</evidence>
<evidence type="ECO:0000259" key="8">
    <source>
        <dbReference type="Pfam" id="PF00175"/>
    </source>
</evidence>
<dbReference type="SUPFAM" id="SSF52343">
    <property type="entry name" value="Ferredoxin reductase-like, C-terminal NADP-linked domain"/>
    <property type="match status" value="1"/>
</dbReference>
<evidence type="ECO:0000256" key="6">
    <source>
        <dbReference type="ARBA" id="ARBA00023027"/>
    </source>
</evidence>
<dbReference type="Pfam" id="PF00175">
    <property type="entry name" value="NAD_binding_1"/>
    <property type="match status" value="1"/>
</dbReference>
<feature type="binding site" evidence="7">
    <location>
        <position position="48"/>
    </location>
    <ligand>
        <name>FAD</name>
        <dbReference type="ChEBI" id="CHEBI:57692"/>
    </ligand>
</feature>
<evidence type="ECO:0000256" key="7">
    <source>
        <dbReference type="PIRSR" id="PIRSR601834-1"/>
    </source>
</evidence>
<feature type="binding site" evidence="7">
    <location>
        <position position="23"/>
    </location>
    <ligand>
        <name>FAD</name>
        <dbReference type="ChEBI" id="CHEBI:57692"/>
    </ligand>
</feature>
<keyword evidence="3 7" id="KW-0285">Flavoprotein</keyword>
<protein>
    <recommendedName>
        <fullName evidence="2">cytochrome-b5 reductase</fullName>
        <ecNumber evidence="2">1.6.2.2</ecNumber>
    </recommendedName>
</protein>
<dbReference type="Proteomes" id="UP000887575">
    <property type="component" value="Unassembled WGS sequence"/>
</dbReference>
<dbReference type="PRINTS" id="PR00371">
    <property type="entry name" value="FPNCR"/>
</dbReference>
<feature type="domain" description="Flavoprotein pyridine nucleotide cytochrome reductase-like FAD-binding" evidence="9">
    <location>
        <begin position="17"/>
        <end position="66"/>
    </location>
</feature>
<keyword evidence="4 7" id="KW-0274">FAD</keyword>
<dbReference type="SUPFAM" id="SSF63380">
    <property type="entry name" value="Riboflavin synthase domain-like"/>
    <property type="match status" value="1"/>
</dbReference>
<dbReference type="PANTHER" id="PTHR19370:SF184">
    <property type="entry name" value="NADH-CYTOCHROME B5 REDUCTASE-LIKE"/>
    <property type="match status" value="1"/>
</dbReference>
<evidence type="ECO:0000259" key="9">
    <source>
        <dbReference type="Pfam" id="PF00970"/>
    </source>
</evidence>
<evidence type="ECO:0000256" key="4">
    <source>
        <dbReference type="ARBA" id="ARBA00022827"/>
    </source>
</evidence>
<dbReference type="GO" id="GO:0090524">
    <property type="term" value="F:cytochrome-b5 reductase activity, acting on NADH"/>
    <property type="evidence" value="ECO:0007669"/>
    <property type="project" value="UniProtKB-EC"/>
</dbReference>
<dbReference type="InterPro" id="IPR039261">
    <property type="entry name" value="FNR_nucleotide-bd"/>
</dbReference>
<evidence type="ECO:0000313" key="11">
    <source>
        <dbReference type="WBParaSite" id="MBELARI_LOCUS12672"/>
    </source>
</evidence>
<reference evidence="11" key="1">
    <citation type="submission" date="2024-02" db="UniProtKB">
        <authorList>
            <consortium name="WormBaseParasite"/>
        </authorList>
    </citation>
    <scope>IDENTIFICATION</scope>
</reference>
<feature type="binding site" evidence="7">
    <location>
        <position position="25"/>
    </location>
    <ligand>
        <name>FAD</name>
        <dbReference type="ChEBI" id="CHEBI:57692"/>
    </ligand>
</feature>
<dbReference type="AlphaFoldDB" id="A0AAF3EFA4"/>
<dbReference type="Gene3D" id="2.40.30.10">
    <property type="entry name" value="Translation factors"/>
    <property type="match status" value="1"/>
</dbReference>